<comment type="similarity">
    <text evidence="2 7">Belongs to the DMRL synthase family.</text>
</comment>
<evidence type="ECO:0000256" key="6">
    <source>
        <dbReference type="ARBA" id="ARBA00048785"/>
    </source>
</evidence>
<dbReference type="EC" id="2.5.1.78" evidence="3 7"/>
<gene>
    <name evidence="7 8" type="primary">ribH</name>
    <name evidence="8" type="ORF">DI598_00145</name>
</gene>
<evidence type="ECO:0000313" key="9">
    <source>
        <dbReference type="Proteomes" id="UP000249645"/>
    </source>
</evidence>
<dbReference type="InterPro" id="IPR034964">
    <property type="entry name" value="LS"/>
</dbReference>
<dbReference type="PANTHER" id="PTHR21058:SF0">
    <property type="entry name" value="6,7-DIMETHYL-8-RIBITYLLUMAZINE SYNTHASE"/>
    <property type="match status" value="1"/>
</dbReference>
<dbReference type="GO" id="GO:0009349">
    <property type="term" value="C:riboflavin synthase complex"/>
    <property type="evidence" value="ECO:0007669"/>
    <property type="project" value="UniProtKB-UniRule"/>
</dbReference>
<evidence type="ECO:0000256" key="4">
    <source>
        <dbReference type="ARBA" id="ARBA00022619"/>
    </source>
</evidence>
<dbReference type="NCBIfam" id="TIGR00114">
    <property type="entry name" value="lumazine-synth"/>
    <property type="match status" value="1"/>
</dbReference>
<dbReference type="GO" id="GO:0005829">
    <property type="term" value="C:cytosol"/>
    <property type="evidence" value="ECO:0007669"/>
    <property type="project" value="TreeGrafter"/>
</dbReference>
<dbReference type="GO" id="GO:0009231">
    <property type="term" value="P:riboflavin biosynthetic process"/>
    <property type="evidence" value="ECO:0007669"/>
    <property type="project" value="UniProtKB-UniRule"/>
</dbReference>
<dbReference type="HAMAP" id="MF_00178">
    <property type="entry name" value="Lumazine_synth"/>
    <property type="match status" value="1"/>
</dbReference>
<proteinExistence type="inferred from homology"/>
<evidence type="ECO:0000256" key="2">
    <source>
        <dbReference type="ARBA" id="ARBA00007424"/>
    </source>
</evidence>
<evidence type="ECO:0000256" key="1">
    <source>
        <dbReference type="ARBA" id="ARBA00004917"/>
    </source>
</evidence>
<dbReference type="AlphaFoldDB" id="A0A2W5H412"/>
<dbReference type="Pfam" id="PF00885">
    <property type="entry name" value="DMRL_synthase"/>
    <property type="match status" value="1"/>
</dbReference>
<dbReference type="Gene3D" id="3.40.50.960">
    <property type="entry name" value="Lumazine/riboflavin synthase"/>
    <property type="match status" value="1"/>
</dbReference>
<accession>A0A2W5H412</accession>
<evidence type="ECO:0000256" key="3">
    <source>
        <dbReference type="ARBA" id="ARBA00012664"/>
    </source>
</evidence>
<dbReference type="UniPathway" id="UPA00275">
    <property type="reaction ID" value="UER00404"/>
</dbReference>
<evidence type="ECO:0000313" key="8">
    <source>
        <dbReference type="EMBL" id="PZP52676.1"/>
    </source>
</evidence>
<feature type="binding site" evidence="7">
    <location>
        <begin position="85"/>
        <end position="87"/>
    </location>
    <ligand>
        <name>5-amino-6-(D-ribitylamino)uracil</name>
        <dbReference type="ChEBI" id="CHEBI:15934"/>
    </ligand>
</feature>
<comment type="function">
    <text evidence="7">Catalyzes the formation of 6,7-dimethyl-8-ribityllumazine by condensation of 5-amino-6-(D-ribitylamino)uracil with 3,4-dihydroxy-2-butanone 4-phosphate. This is the penultimate step in the biosynthesis of riboflavin.</text>
</comment>
<sequence>MSTQGNNALTKGIPKLEDAFVVIVKTEWNATLIDQLASGCERVFKENNVDFETVIVPGAVELPFAVKAWNRSSQRKPDAYIVFGIVIRGATPHFDYVCKIVSEGVLDLNMTLDVPTVFGVLTVENEEQVLERVGGKDGHKGEEAAITAIKMIDYNRRIK</sequence>
<dbReference type="EMBL" id="QFOI01000001">
    <property type="protein sequence ID" value="PZP52676.1"/>
    <property type="molecule type" value="Genomic_DNA"/>
</dbReference>
<feature type="binding site" evidence="7">
    <location>
        <begin position="59"/>
        <end position="61"/>
    </location>
    <ligand>
        <name>5-amino-6-(D-ribitylamino)uracil</name>
        <dbReference type="ChEBI" id="CHEBI:15934"/>
    </ligand>
</feature>
<feature type="binding site" evidence="7">
    <location>
        <position position="118"/>
    </location>
    <ligand>
        <name>5-amino-6-(D-ribitylamino)uracil</name>
        <dbReference type="ChEBI" id="CHEBI:15934"/>
    </ligand>
</feature>
<keyword evidence="5 7" id="KW-0808">Transferase</keyword>
<feature type="binding site" evidence="7">
    <location>
        <position position="28"/>
    </location>
    <ligand>
        <name>5-amino-6-(D-ribitylamino)uracil</name>
        <dbReference type="ChEBI" id="CHEBI:15934"/>
    </ligand>
</feature>
<dbReference type="CDD" id="cd09209">
    <property type="entry name" value="Lumazine_synthase-I"/>
    <property type="match status" value="1"/>
</dbReference>
<dbReference type="InterPro" id="IPR036467">
    <property type="entry name" value="LS/RS_sf"/>
</dbReference>
<evidence type="ECO:0000256" key="5">
    <source>
        <dbReference type="ARBA" id="ARBA00022679"/>
    </source>
</evidence>
<dbReference type="GO" id="GO:0000906">
    <property type="term" value="F:6,7-dimethyl-8-ribityllumazine synthase activity"/>
    <property type="evidence" value="ECO:0007669"/>
    <property type="project" value="UniProtKB-UniRule"/>
</dbReference>
<keyword evidence="4 7" id="KW-0686">Riboflavin biosynthesis</keyword>
<comment type="catalytic activity">
    <reaction evidence="6 7">
        <text>(2S)-2-hydroxy-3-oxobutyl phosphate + 5-amino-6-(D-ribitylamino)uracil = 6,7-dimethyl-8-(1-D-ribityl)lumazine + phosphate + 2 H2O + H(+)</text>
        <dbReference type="Rhea" id="RHEA:26152"/>
        <dbReference type="ChEBI" id="CHEBI:15377"/>
        <dbReference type="ChEBI" id="CHEBI:15378"/>
        <dbReference type="ChEBI" id="CHEBI:15934"/>
        <dbReference type="ChEBI" id="CHEBI:43474"/>
        <dbReference type="ChEBI" id="CHEBI:58201"/>
        <dbReference type="ChEBI" id="CHEBI:58830"/>
        <dbReference type="EC" id="2.5.1.78"/>
    </reaction>
</comment>
<feature type="binding site" evidence="7">
    <location>
        <begin position="90"/>
        <end position="91"/>
    </location>
    <ligand>
        <name>(2S)-2-hydroxy-3-oxobutyl phosphate</name>
        <dbReference type="ChEBI" id="CHEBI:58830"/>
    </ligand>
</feature>
<dbReference type="SUPFAM" id="SSF52121">
    <property type="entry name" value="Lumazine synthase"/>
    <property type="match status" value="1"/>
</dbReference>
<evidence type="ECO:0000256" key="7">
    <source>
        <dbReference type="HAMAP-Rule" id="MF_00178"/>
    </source>
</evidence>
<reference evidence="8 9" key="1">
    <citation type="submission" date="2017-11" db="EMBL/GenBank/DDBJ databases">
        <title>Infants hospitalized years apart are colonized by the same room-sourced microbial strains.</title>
        <authorList>
            <person name="Brooks B."/>
            <person name="Olm M.R."/>
            <person name="Firek B.A."/>
            <person name="Baker R."/>
            <person name="Thomas B.C."/>
            <person name="Morowitz M.J."/>
            <person name="Banfield J.F."/>
        </authorList>
    </citation>
    <scope>NUCLEOTIDE SEQUENCE [LARGE SCALE GENOMIC DNA]</scope>
    <source>
        <strain evidence="8">S2_009_000_R2_76</strain>
    </source>
</reference>
<comment type="caution">
    <text evidence="8">The sequence shown here is derived from an EMBL/GenBank/DDBJ whole genome shotgun (WGS) entry which is preliminary data.</text>
</comment>
<dbReference type="Proteomes" id="UP000249645">
    <property type="component" value="Unassembled WGS sequence"/>
</dbReference>
<feature type="active site" description="Proton donor" evidence="7">
    <location>
        <position position="93"/>
    </location>
</feature>
<dbReference type="PANTHER" id="PTHR21058">
    <property type="entry name" value="6,7-DIMETHYL-8-RIBITYLLUMAZINE SYNTHASE DMRL SYNTHASE LUMAZINE SYNTHASE"/>
    <property type="match status" value="1"/>
</dbReference>
<feature type="binding site" evidence="7">
    <location>
        <position position="132"/>
    </location>
    <ligand>
        <name>(2S)-2-hydroxy-3-oxobutyl phosphate</name>
        <dbReference type="ChEBI" id="CHEBI:58830"/>
    </ligand>
</feature>
<protein>
    <recommendedName>
        <fullName evidence="3 7">6,7-dimethyl-8-ribityllumazine synthase</fullName>
        <shortName evidence="7">DMRL synthase</shortName>
        <shortName evidence="7">LS</shortName>
        <shortName evidence="7">Lumazine synthase</shortName>
        <ecNumber evidence="3 7">2.5.1.78</ecNumber>
    </recommendedName>
</protein>
<organism evidence="8 9">
    <name type="scientific">Pseudopedobacter saltans</name>
    <dbReference type="NCBI Taxonomy" id="151895"/>
    <lineage>
        <taxon>Bacteria</taxon>
        <taxon>Pseudomonadati</taxon>
        <taxon>Bacteroidota</taxon>
        <taxon>Sphingobacteriia</taxon>
        <taxon>Sphingobacteriales</taxon>
        <taxon>Sphingobacteriaceae</taxon>
        <taxon>Pseudopedobacter</taxon>
    </lineage>
</organism>
<name>A0A2W5H412_9SPHI</name>
<comment type="pathway">
    <text evidence="1 7">Cofactor biosynthesis; riboflavin biosynthesis; riboflavin from 2-hydroxy-3-oxobutyl phosphate and 5-amino-6-(D-ribitylamino)uracil: step 1/2.</text>
</comment>
<dbReference type="InterPro" id="IPR002180">
    <property type="entry name" value="LS/RS"/>
</dbReference>